<dbReference type="Proteomes" id="UP001196413">
    <property type="component" value="Unassembled WGS sequence"/>
</dbReference>
<reference evidence="1" key="1">
    <citation type="submission" date="2021-06" db="EMBL/GenBank/DDBJ databases">
        <title>Parelaphostrongylus tenuis whole genome reference sequence.</title>
        <authorList>
            <person name="Garwood T.J."/>
            <person name="Larsen P.A."/>
            <person name="Fountain-Jones N.M."/>
            <person name="Garbe J.R."/>
            <person name="Macchietto M.G."/>
            <person name="Kania S.A."/>
            <person name="Gerhold R.W."/>
            <person name="Richards J.E."/>
            <person name="Wolf T.M."/>
        </authorList>
    </citation>
    <scope>NUCLEOTIDE SEQUENCE</scope>
    <source>
        <strain evidence="1">MNPRO001-30</strain>
        <tissue evidence="1">Meninges</tissue>
    </source>
</reference>
<sequence>MEPSREVNRRLLPYEYQLGHSFQTAFNNINYAKGRQLVGRAMAYEWLTKFCLEDTDLGDQPRFERPLKDMEEKQLHVSALAKSSCFKAMQSHTLSRQTRKTLTDLDWEHLDIRCISQICLRPISISSDH</sequence>
<keyword evidence="2" id="KW-1185">Reference proteome</keyword>
<accession>A0AAD5MQ77</accession>
<gene>
    <name evidence="1" type="ORF">KIN20_019901</name>
</gene>
<dbReference type="EMBL" id="JAHQIW010003977">
    <property type="protein sequence ID" value="KAJ1360818.1"/>
    <property type="molecule type" value="Genomic_DNA"/>
</dbReference>
<protein>
    <submittedName>
        <fullName evidence="1">Uncharacterized protein</fullName>
    </submittedName>
</protein>
<proteinExistence type="predicted"/>
<name>A0AAD5MQ77_PARTN</name>
<evidence type="ECO:0000313" key="2">
    <source>
        <dbReference type="Proteomes" id="UP001196413"/>
    </source>
</evidence>
<comment type="caution">
    <text evidence="1">The sequence shown here is derived from an EMBL/GenBank/DDBJ whole genome shotgun (WGS) entry which is preliminary data.</text>
</comment>
<dbReference type="AlphaFoldDB" id="A0AAD5MQ77"/>
<evidence type="ECO:0000313" key="1">
    <source>
        <dbReference type="EMBL" id="KAJ1360818.1"/>
    </source>
</evidence>
<organism evidence="1 2">
    <name type="scientific">Parelaphostrongylus tenuis</name>
    <name type="common">Meningeal worm</name>
    <dbReference type="NCBI Taxonomy" id="148309"/>
    <lineage>
        <taxon>Eukaryota</taxon>
        <taxon>Metazoa</taxon>
        <taxon>Ecdysozoa</taxon>
        <taxon>Nematoda</taxon>
        <taxon>Chromadorea</taxon>
        <taxon>Rhabditida</taxon>
        <taxon>Rhabditina</taxon>
        <taxon>Rhabditomorpha</taxon>
        <taxon>Strongyloidea</taxon>
        <taxon>Metastrongylidae</taxon>
        <taxon>Parelaphostrongylus</taxon>
    </lineage>
</organism>